<dbReference type="InterPro" id="IPR024307">
    <property type="entry name" value="YmaF"/>
</dbReference>
<dbReference type="AlphaFoldDB" id="A0A841KX48"/>
<dbReference type="EMBL" id="JACHEN010000003">
    <property type="protein sequence ID" value="MBB6214745.1"/>
    <property type="molecule type" value="Genomic_DNA"/>
</dbReference>
<evidence type="ECO:0000313" key="2">
    <source>
        <dbReference type="Proteomes" id="UP000579281"/>
    </source>
</evidence>
<accession>A0A841KX48</accession>
<organism evidence="1 2">
    <name type="scientific">Anaerosolibacter carboniphilus</name>
    <dbReference type="NCBI Taxonomy" id="1417629"/>
    <lineage>
        <taxon>Bacteria</taxon>
        <taxon>Bacillati</taxon>
        <taxon>Bacillota</taxon>
        <taxon>Clostridia</taxon>
        <taxon>Peptostreptococcales</taxon>
        <taxon>Thermotaleaceae</taxon>
        <taxon>Anaerosolibacter</taxon>
    </lineage>
</organism>
<comment type="caution">
    <text evidence="1">The sequence shown here is derived from an EMBL/GenBank/DDBJ whole genome shotgun (WGS) entry which is preliminary data.</text>
</comment>
<dbReference type="RefSeq" id="WP_184308406.1">
    <property type="nucleotide sequence ID" value="NZ_JACHEN010000003.1"/>
</dbReference>
<reference evidence="1 2" key="1">
    <citation type="submission" date="2020-08" db="EMBL/GenBank/DDBJ databases">
        <title>Genomic Encyclopedia of Type Strains, Phase IV (KMG-IV): sequencing the most valuable type-strain genomes for metagenomic binning, comparative biology and taxonomic classification.</title>
        <authorList>
            <person name="Goeker M."/>
        </authorList>
    </citation>
    <scope>NUCLEOTIDE SEQUENCE [LARGE SCALE GENOMIC DNA]</scope>
    <source>
        <strain evidence="1 2">DSM 103526</strain>
    </source>
</reference>
<sequence length="120" mass="12920">MDVKVKFTPEYDKKHNTILAQTHVHEFLGSTRLAGQITHNHRFAGVTSEAIPLPGGDHKHALLTNTDFAIGHLHEIGAETGPAIPVGGGKHVHFVETLTTLDLGHAHEAVFATLIEDPIG</sequence>
<dbReference type="Proteomes" id="UP000579281">
    <property type="component" value="Unassembled WGS sequence"/>
</dbReference>
<evidence type="ECO:0000313" key="1">
    <source>
        <dbReference type="EMBL" id="MBB6214745.1"/>
    </source>
</evidence>
<gene>
    <name evidence="1" type="ORF">HNQ80_000828</name>
</gene>
<evidence type="ECO:0008006" key="3">
    <source>
        <dbReference type="Google" id="ProtNLM"/>
    </source>
</evidence>
<keyword evidence="2" id="KW-1185">Reference proteome</keyword>
<proteinExistence type="predicted"/>
<protein>
    <recommendedName>
        <fullName evidence="3">YmaF family protein</fullName>
    </recommendedName>
</protein>
<name>A0A841KX48_9FIRM</name>
<dbReference type="Pfam" id="PF12788">
    <property type="entry name" value="YmaF"/>
    <property type="match status" value="1"/>
</dbReference>